<dbReference type="InterPro" id="IPR007278">
    <property type="entry name" value="DUF397"/>
</dbReference>
<dbReference type="Proteomes" id="UP000242367">
    <property type="component" value="Unassembled WGS sequence"/>
</dbReference>
<dbReference type="EMBL" id="MTBP01000004">
    <property type="protein sequence ID" value="POM22950.1"/>
    <property type="molecule type" value="Genomic_DNA"/>
</dbReference>
<protein>
    <recommendedName>
        <fullName evidence="1">DUF397 domain-containing protein</fullName>
    </recommendedName>
</protein>
<name>A0A2P4UD31_9ACTN</name>
<evidence type="ECO:0000313" key="3">
    <source>
        <dbReference type="Proteomes" id="UP000242367"/>
    </source>
</evidence>
<evidence type="ECO:0000313" key="2">
    <source>
        <dbReference type="EMBL" id="POM22950.1"/>
    </source>
</evidence>
<feature type="domain" description="DUF397" evidence="1">
    <location>
        <begin position="10"/>
        <end position="62"/>
    </location>
</feature>
<accession>A0A2P4UD31</accession>
<gene>
    <name evidence="2" type="ORF">BTM25_51560</name>
</gene>
<keyword evidence="3" id="KW-1185">Reference proteome</keyword>
<sequence length="70" mass="7266">MSMSDFPAVRWRKASRSSSSGGACVELAQAARVVGVRDSKAPGAGHLTLPVEAAATLFAHVKDGALDGRW</sequence>
<comment type="caution">
    <text evidence="2">The sequence shown here is derived from an EMBL/GenBank/DDBJ whole genome shotgun (WGS) entry which is preliminary data.</text>
</comment>
<dbReference type="Pfam" id="PF04149">
    <property type="entry name" value="DUF397"/>
    <property type="match status" value="1"/>
</dbReference>
<proteinExistence type="predicted"/>
<dbReference type="AlphaFoldDB" id="A0A2P4UD31"/>
<organism evidence="2 3">
    <name type="scientific">Actinomadura rubteroloni</name>
    <dbReference type="NCBI Taxonomy" id="1926885"/>
    <lineage>
        <taxon>Bacteria</taxon>
        <taxon>Bacillati</taxon>
        <taxon>Actinomycetota</taxon>
        <taxon>Actinomycetes</taxon>
        <taxon>Streptosporangiales</taxon>
        <taxon>Thermomonosporaceae</taxon>
        <taxon>Actinomadura</taxon>
    </lineage>
</organism>
<evidence type="ECO:0000259" key="1">
    <source>
        <dbReference type="Pfam" id="PF04149"/>
    </source>
</evidence>
<reference evidence="2 3" key="1">
    <citation type="journal article" date="2017" name="Chemistry">
        <title>Isolation, Biosynthesis and Chemical Modifications of Rubterolones A-F: Rare Tropolone Alkaloids from Actinomadura sp. 5-2.</title>
        <authorList>
            <person name="Guo H."/>
            <person name="Benndorf R."/>
            <person name="Leichnitz D."/>
            <person name="Klassen J.L."/>
            <person name="Vollmers J."/>
            <person name="Gorls H."/>
            <person name="Steinacker M."/>
            <person name="Weigel C."/>
            <person name="Dahse H.M."/>
            <person name="Kaster A.K."/>
            <person name="de Beer Z.W."/>
            <person name="Poulsen M."/>
            <person name="Beemelmanns C."/>
        </authorList>
    </citation>
    <scope>NUCLEOTIDE SEQUENCE [LARGE SCALE GENOMIC DNA]</scope>
    <source>
        <strain evidence="2 3">5-2</strain>
    </source>
</reference>